<dbReference type="InterPro" id="IPR029045">
    <property type="entry name" value="ClpP/crotonase-like_dom_sf"/>
</dbReference>
<protein>
    <submittedName>
        <fullName evidence="2">S41 family peptidase</fullName>
    </submittedName>
</protein>
<dbReference type="SMART" id="SM00245">
    <property type="entry name" value="TSPc"/>
    <property type="match status" value="1"/>
</dbReference>
<evidence type="ECO:0000259" key="1">
    <source>
        <dbReference type="SMART" id="SM00245"/>
    </source>
</evidence>
<feature type="domain" description="Tail specific protease" evidence="1">
    <location>
        <begin position="3"/>
        <end position="204"/>
    </location>
</feature>
<comment type="caution">
    <text evidence="2">The sequence shown here is derived from an EMBL/GenBank/DDBJ whole genome shotgun (WGS) entry which is preliminary data.</text>
</comment>
<dbReference type="Gene3D" id="3.90.226.10">
    <property type="entry name" value="2-enoyl-CoA Hydratase, Chain A, domain 1"/>
    <property type="match status" value="1"/>
</dbReference>
<dbReference type="RefSeq" id="WP_381480220.1">
    <property type="nucleotide sequence ID" value="NZ_JBHTLT010000035.1"/>
</dbReference>
<dbReference type="EMBL" id="JBHTLT010000035">
    <property type="protein sequence ID" value="MFD1204892.1"/>
    <property type="molecule type" value="Genomic_DNA"/>
</dbReference>
<dbReference type="SUPFAM" id="SSF52096">
    <property type="entry name" value="ClpP/crotonase"/>
    <property type="match status" value="1"/>
</dbReference>
<dbReference type="Pfam" id="PF03572">
    <property type="entry name" value="Peptidase_S41"/>
    <property type="match status" value="1"/>
</dbReference>
<keyword evidence="3" id="KW-1185">Reference proteome</keyword>
<name>A0ABW3TWJ3_9BACL</name>
<evidence type="ECO:0000313" key="3">
    <source>
        <dbReference type="Proteomes" id="UP001597231"/>
    </source>
</evidence>
<dbReference type="Proteomes" id="UP001597231">
    <property type="component" value="Unassembled WGS sequence"/>
</dbReference>
<evidence type="ECO:0000313" key="2">
    <source>
        <dbReference type="EMBL" id="MFD1204892.1"/>
    </source>
</evidence>
<organism evidence="2 3">
    <name type="scientific">Sporosarcina contaminans</name>
    <dbReference type="NCBI Taxonomy" id="633403"/>
    <lineage>
        <taxon>Bacteria</taxon>
        <taxon>Bacillati</taxon>
        <taxon>Bacillota</taxon>
        <taxon>Bacilli</taxon>
        <taxon>Bacillales</taxon>
        <taxon>Caryophanaceae</taxon>
        <taxon>Sporosarcina</taxon>
    </lineage>
</organism>
<proteinExistence type="predicted"/>
<reference evidence="3" key="1">
    <citation type="journal article" date="2019" name="Int. J. Syst. Evol. Microbiol.">
        <title>The Global Catalogue of Microorganisms (GCM) 10K type strain sequencing project: providing services to taxonomists for standard genome sequencing and annotation.</title>
        <authorList>
            <consortium name="The Broad Institute Genomics Platform"/>
            <consortium name="The Broad Institute Genome Sequencing Center for Infectious Disease"/>
            <person name="Wu L."/>
            <person name="Ma J."/>
        </authorList>
    </citation>
    <scope>NUCLEOTIDE SEQUENCE [LARGE SCALE GENOMIC DNA]</scope>
    <source>
        <strain evidence="3">CCUG 53915</strain>
    </source>
</reference>
<accession>A0ABW3TWJ3</accession>
<dbReference type="InterPro" id="IPR005151">
    <property type="entry name" value="Tail-specific_protease"/>
</dbReference>
<sequence length="231" mass="26319">MEQNKIILTVERDGEIIEYEIGFDKIEKDKEGPPYNWEIKMQNSIKIGYFKLVDSIYNQHYESTIDQFFDSVDKNNIESILIDLRFNSGGDSRVINSFLKHLNVDSYRLYNDSSVRQHNGDYSKDIYILTDSGTFSSGAMFATIMKDNGLGKIIGGPVGQNPTHFGDPLLIELPNSNIKIAISQTKFIRPATKDEKNTLLIDMPISKTAEELLNEEDRQLERALDSIVNQN</sequence>
<gene>
    <name evidence="2" type="ORF">ACFQ38_07235</name>
</gene>